<evidence type="ECO:0000256" key="6">
    <source>
        <dbReference type="ARBA" id="ARBA00022989"/>
    </source>
</evidence>
<reference evidence="9" key="1">
    <citation type="journal article" date="2014" name="Int. J. Syst. Evol. Microbiol.">
        <title>Complete genome sequence of Corynebacterium casei LMG S-19264T (=DSM 44701T), isolated from a smear-ripened cheese.</title>
        <authorList>
            <consortium name="US DOE Joint Genome Institute (JGI-PGF)"/>
            <person name="Walter F."/>
            <person name="Albersmeier A."/>
            <person name="Kalinowski J."/>
            <person name="Ruckert C."/>
        </authorList>
    </citation>
    <scope>NUCLEOTIDE SEQUENCE</scope>
    <source>
        <strain evidence="9">KCTC 23430</strain>
    </source>
</reference>
<keyword evidence="5 8" id="KW-0812">Transmembrane</keyword>
<comment type="caution">
    <text evidence="9">The sequence shown here is derived from an EMBL/GenBank/DDBJ whole genome shotgun (WGS) entry which is preliminary data.</text>
</comment>
<feature type="transmembrane region" description="Helical" evidence="8">
    <location>
        <begin position="228"/>
        <end position="246"/>
    </location>
</feature>
<protein>
    <recommendedName>
        <fullName evidence="8">Probable membrane transporter protein</fullName>
    </recommendedName>
</protein>
<keyword evidence="3" id="KW-0813">Transport</keyword>
<accession>A0A919CN85</accession>
<evidence type="ECO:0000256" key="7">
    <source>
        <dbReference type="ARBA" id="ARBA00023136"/>
    </source>
</evidence>
<proteinExistence type="inferred from homology"/>
<dbReference type="InterPro" id="IPR002781">
    <property type="entry name" value="TM_pro_TauE-like"/>
</dbReference>
<evidence type="ECO:0000256" key="3">
    <source>
        <dbReference type="ARBA" id="ARBA00022448"/>
    </source>
</evidence>
<keyword evidence="4 8" id="KW-1003">Cell membrane</keyword>
<dbReference type="Proteomes" id="UP000644693">
    <property type="component" value="Unassembled WGS sequence"/>
</dbReference>
<sequence>MAAVSLPQLLLVWAVVVFAAIMRAFTGFGFALTAVPVFSLFMPPTQAVVLSASLTLGVSLVTLKTYWGRYPLRPMVPLFALSLVGTVAGAFALQWLSPEQFKLWIGPLVIGACALLTFYRPGKRQGNAAVAGGVGLGSGLMNGAFAMPGPPIIIYAMATEAQPARSRALLMTFFLFSAVVALASYTAAGYVNARSPWLFLMAFPAMLLGDKLGFILFHRYGDAFYRRVALVVLFAVGVTISGRALFS</sequence>
<keyword evidence="7 8" id="KW-0472">Membrane</keyword>
<dbReference type="Pfam" id="PF01925">
    <property type="entry name" value="TauE"/>
    <property type="match status" value="1"/>
</dbReference>
<evidence type="ECO:0000313" key="10">
    <source>
        <dbReference type="Proteomes" id="UP000644693"/>
    </source>
</evidence>
<evidence type="ECO:0000256" key="5">
    <source>
        <dbReference type="ARBA" id="ARBA00022692"/>
    </source>
</evidence>
<gene>
    <name evidence="9" type="ORF">GCM10007053_28400</name>
</gene>
<dbReference type="InterPro" id="IPR052017">
    <property type="entry name" value="TSUP"/>
</dbReference>
<dbReference type="RefSeq" id="WP_229802786.1">
    <property type="nucleotide sequence ID" value="NZ_BMYM01000003.1"/>
</dbReference>
<evidence type="ECO:0000313" key="9">
    <source>
        <dbReference type="EMBL" id="GHD38196.1"/>
    </source>
</evidence>
<keyword evidence="6 8" id="KW-1133">Transmembrane helix</keyword>
<feature type="transmembrane region" description="Helical" evidence="8">
    <location>
        <begin position="197"/>
        <end position="216"/>
    </location>
</feature>
<keyword evidence="10" id="KW-1185">Reference proteome</keyword>
<dbReference type="GO" id="GO:0005886">
    <property type="term" value="C:plasma membrane"/>
    <property type="evidence" value="ECO:0007669"/>
    <property type="project" value="UniProtKB-SubCell"/>
</dbReference>
<dbReference type="PANTHER" id="PTHR30269:SF37">
    <property type="entry name" value="MEMBRANE TRANSPORTER PROTEIN"/>
    <property type="match status" value="1"/>
</dbReference>
<evidence type="ECO:0000256" key="4">
    <source>
        <dbReference type="ARBA" id="ARBA00022475"/>
    </source>
</evidence>
<feature type="transmembrane region" description="Helical" evidence="8">
    <location>
        <begin position="168"/>
        <end position="191"/>
    </location>
</feature>
<comment type="subcellular location">
    <subcellularLocation>
        <location evidence="1 8">Cell membrane</location>
        <topology evidence="1 8">Multi-pass membrane protein</topology>
    </subcellularLocation>
</comment>
<dbReference type="EMBL" id="BMYM01000003">
    <property type="protein sequence ID" value="GHD38196.1"/>
    <property type="molecule type" value="Genomic_DNA"/>
</dbReference>
<feature type="transmembrane region" description="Helical" evidence="8">
    <location>
        <begin position="101"/>
        <end position="119"/>
    </location>
</feature>
<comment type="similarity">
    <text evidence="2 8">Belongs to the 4-toluene sulfonate uptake permease (TSUP) (TC 2.A.102) family.</text>
</comment>
<evidence type="ECO:0000256" key="1">
    <source>
        <dbReference type="ARBA" id="ARBA00004651"/>
    </source>
</evidence>
<feature type="transmembrane region" description="Helical" evidence="8">
    <location>
        <begin position="43"/>
        <end position="63"/>
    </location>
</feature>
<dbReference type="PANTHER" id="PTHR30269">
    <property type="entry name" value="TRANSMEMBRANE PROTEIN YFCA"/>
    <property type="match status" value="1"/>
</dbReference>
<feature type="transmembrane region" description="Helical" evidence="8">
    <location>
        <begin position="75"/>
        <end position="95"/>
    </location>
</feature>
<reference evidence="9" key="2">
    <citation type="submission" date="2020-09" db="EMBL/GenBank/DDBJ databases">
        <authorList>
            <person name="Sun Q."/>
            <person name="Kim S."/>
        </authorList>
    </citation>
    <scope>NUCLEOTIDE SEQUENCE</scope>
    <source>
        <strain evidence="9">KCTC 23430</strain>
    </source>
</reference>
<dbReference type="AlphaFoldDB" id="A0A919CN85"/>
<name>A0A919CN85_9GAMM</name>
<organism evidence="9 10">
    <name type="scientific">Parahalioglobus pacificus</name>
    <dbReference type="NCBI Taxonomy" id="930806"/>
    <lineage>
        <taxon>Bacteria</taxon>
        <taxon>Pseudomonadati</taxon>
        <taxon>Pseudomonadota</taxon>
        <taxon>Gammaproteobacteria</taxon>
        <taxon>Cellvibrionales</taxon>
        <taxon>Halieaceae</taxon>
        <taxon>Parahalioglobus</taxon>
    </lineage>
</organism>
<evidence type="ECO:0000256" key="8">
    <source>
        <dbReference type="RuleBase" id="RU363041"/>
    </source>
</evidence>
<evidence type="ECO:0000256" key="2">
    <source>
        <dbReference type="ARBA" id="ARBA00009142"/>
    </source>
</evidence>